<dbReference type="AlphaFoldDB" id="A0AAE0Y6D4"/>
<evidence type="ECO:0000313" key="2">
    <source>
        <dbReference type="Proteomes" id="UP001283361"/>
    </source>
</evidence>
<sequence length="94" mass="10433">MAASQTHQKLKSNSAAVFENPLMASQSDLRPTTASQVLFHVRRHRSHLVLPPGEFIRVPEKITPHQSIALSRLLFSSPSSLLFFPPPNLASHLL</sequence>
<name>A0AAE0Y6D4_9GAST</name>
<protein>
    <submittedName>
        <fullName evidence="1">Uncharacterized protein</fullName>
    </submittedName>
</protein>
<accession>A0AAE0Y6D4</accession>
<evidence type="ECO:0000313" key="1">
    <source>
        <dbReference type="EMBL" id="KAK3734583.1"/>
    </source>
</evidence>
<dbReference type="EMBL" id="JAWDGP010006844">
    <property type="protein sequence ID" value="KAK3734583.1"/>
    <property type="molecule type" value="Genomic_DNA"/>
</dbReference>
<reference evidence="1" key="1">
    <citation type="journal article" date="2023" name="G3 (Bethesda)">
        <title>A reference genome for the long-term kleptoplast-retaining sea slug Elysia crispata morphotype clarki.</title>
        <authorList>
            <person name="Eastman K.E."/>
            <person name="Pendleton A.L."/>
            <person name="Shaikh M.A."/>
            <person name="Suttiyut T."/>
            <person name="Ogas R."/>
            <person name="Tomko P."/>
            <person name="Gavelis G."/>
            <person name="Widhalm J.R."/>
            <person name="Wisecaver J.H."/>
        </authorList>
    </citation>
    <scope>NUCLEOTIDE SEQUENCE</scope>
    <source>
        <strain evidence="1">ECLA1</strain>
    </source>
</reference>
<comment type="caution">
    <text evidence="1">The sequence shown here is derived from an EMBL/GenBank/DDBJ whole genome shotgun (WGS) entry which is preliminary data.</text>
</comment>
<proteinExistence type="predicted"/>
<dbReference type="Proteomes" id="UP001283361">
    <property type="component" value="Unassembled WGS sequence"/>
</dbReference>
<keyword evidence="2" id="KW-1185">Reference proteome</keyword>
<gene>
    <name evidence="1" type="ORF">RRG08_003490</name>
</gene>
<organism evidence="1 2">
    <name type="scientific">Elysia crispata</name>
    <name type="common">lettuce slug</name>
    <dbReference type="NCBI Taxonomy" id="231223"/>
    <lineage>
        <taxon>Eukaryota</taxon>
        <taxon>Metazoa</taxon>
        <taxon>Spiralia</taxon>
        <taxon>Lophotrochozoa</taxon>
        <taxon>Mollusca</taxon>
        <taxon>Gastropoda</taxon>
        <taxon>Heterobranchia</taxon>
        <taxon>Euthyneura</taxon>
        <taxon>Panpulmonata</taxon>
        <taxon>Sacoglossa</taxon>
        <taxon>Placobranchoidea</taxon>
        <taxon>Plakobranchidae</taxon>
        <taxon>Elysia</taxon>
    </lineage>
</organism>